<dbReference type="Pfam" id="PF15919">
    <property type="entry name" value="HicB_lk_antitox"/>
    <property type="match status" value="1"/>
</dbReference>
<name>T0ZCL6_9ZZZZ</name>
<dbReference type="InterPro" id="IPR035069">
    <property type="entry name" value="TTHA1013/TTHA0281-like"/>
</dbReference>
<dbReference type="Gene3D" id="3.30.160.250">
    <property type="match status" value="1"/>
</dbReference>
<gene>
    <name evidence="2" type="ORF">B1B_14318</name>
</gene>
<dbReference type="InterPro" id="IPR031807">
    <property type="entry name" value="HicB-like"/>
</dbReference>
<accession>T0ZCL6</accession>
<comment type="caution">
    <text evidence="2">The sequence shown here is derived from an EMBL/GenBank/DDBJ whole genome shotgun (WGS) entry which is preliminary data.</text>
</comment>
<evidence type="ECO:0000313" key="2">
    <source>
        <dbReference type="EMBL" id="EQD41897.1"/>
    </source>
</evidence>
<dbReference type="AlphaFoldDB" id="T0ZCL6"/>
<reference evidence="2" key="1">
    <citation type="submission" date="2013-08" db="EMBL/GenBank/DDBJ databases">
        <authorList>
            <person name="Mendez C."/>
            <person name="Richter M."/>
            <person name="Ferrer M."/>
            <person name="Sanchez J."/>
        </authorList>
    </citation>
    <scope>NUCLEOTIDE SEQUENCE</scope>
</reference>
<dbReference type="EMBL" id="AUZY01009474">
    <property type="protein sequence ID" value="EQD41897.1"/>
    <property type="molecule type" value="Genomic_DNA"/>
</dbReference>
<organism evidence="2">
    <name type="scientific">mine drainage metagenome</name>
    <dbReference type="NCBI Taxonomy" id="410659"/>
    <lineage>
        <taxon>unclassified sequences</taxon>
        <taxon>metagenomes</taxon>
        <taxon>ecological metagenomes</taxon>
    </lineage>
</organism>
<sequence length="69" mass="7625">MKYTVILEKDEAGFYVVNVPALPGCFTQGKTKEEALENAKEAIESYIGSLKKHNEPIPEDIGEEVILDA</sequence>
<proteinExistence type="predicted"/>
<evidence type="ECO:0000259" key="1">
    <source>
        <dbReference type="Pfam" id="PF15919"/>
    </source>
</evidence>
<protein>
    <submittedName>
        <fullName evidence="2">Uncharacterized protein family UPF0150 domain protein</fullName>
    </submittedName>
</protein>
<reference evidence="2" key="2">
    <citation type="journal article" date="2014" name="ISME J.">
        <title>Microbial stratification in low pH oxic and suboxic macroscopic growths along an acid mine drainage.</title>
        <authorList>
            <person name="Mendez-Garcia C."/>
            <person name="Mesa V."/>
            <person name="Sprenger R.R."/>
            <person name="Richter M."/>
            <person name="Diez M.S."/>
            <person name="Solano J."/>
            <person name="Bargiela R."/>
            <person name="Golyshina O.V."/>
            <person name="Manteca A."/>
            <person name="Ramos J.L."/>
            <person name="Gallego J.R."/>
            <person name="Llorente I."/>
            <person name="Martins Dos Santos V.A."/>
            <person name="Jensen O.N."/>
            <person name="Pelaez A.I."/>
            <person name="Sanchez J."/>
            <person name="Ferrer M."/>
        </authorList>
    </citation>
    <scope>NUCLEOTIDE SEQUENCE</scope>
</reference>
<dbReference type="SUPFAM" id="SSF143100">
    <property type="entry name" value="TTHA1013/TTHA0281-like"/>
    <property type="match status" value="1"/>
</dbReference>
<dbReference type="InterPro" id="IPR051404">
    <property type="entry name" value="TA_system_antitoxin"/>
</dbReference>
<feature type="domain" description="HicB-like antitoxin of toxin-antitoxin system" evidence="1">
    <location>
        <begin position="3"/>
        <end position="59"/>
    </location>
</feature>
<dbReference type="PANTHER" id="PTHR34504:SF2">
    <property type="entry name" value="UPF0150 PROTEIN SSL0259"/>
    <property type="match status" value="1"/>
</dbReference>
<dbReference type="PANTHER" id="PTHR34504">
    <property type="entry name" value="ANTITOXIN HICB"/>
    <property type="match status" value="1"/>
</dbReference>